<feature type="compositionally biased region" description="Basic residues" evidence="1">
    <location>
        <begin position="219"/>
        <end position="229"/>
    </location>
</feature>
<sequence>MEYVQLFSKGRLNDLAGSLAGFLGKASQATAQRLQSWDADDLLNTPVDDVVEQLVELGSVECPDLRVDDAFMLPATEVDQQYRDWGEQRTRRVTRLVLVVPFEGHKDIFNLRPDQFTTMPPQVLRLQGHEIHLAIDNPSNDAAAINAAFHKQIANIEKYLGWSRRQIDLHNQGLRNELPGMVARRREQLLATRNLQAEIGFPVRRRKDADTYAAPISRKSVRPRPHRPAGARAAFKPEPAMQDEDYQSALRVLRNQRNALERTPSVAAKLDGEEIRDMLLVGLNAQFEGDAGGELFNGAGKTDILIRVDDRNIFIGECKVWSGPRTMDDVLKQLFGYLVWRDTKAAILLFIRNKDVTAVIDNAIAKIKEHPNHKRCPAHRAGADQYEFTMHADGDPEREIHLTLIPFALRPTAEVPTTTIP</sequence>
<dbReference type="Proteomes" id="UP000044938">
    <property type="component" value="Unassembled WGS sequence"/>
</dbReference>
<dbReference type="Proteomes" id="UP000671119">
    <property type="component" value="Unassembled WGS sequence"/>
</dbReference>
<evidence type="ECO:0000313" key="13">
    <source>
        <dbReference type="Proteomes" id="UP000048600"/>
    </source>
</evidence>
<evidence type="ECO:0000313" key="8">
    <source>
        <dbReference type="EMBL" id="MBP0682875.1"/>
    </source>
</evidence>
<evidence type="ECO:0000256" key="1">
    <source>
        <dbReference type="SAM" id="MobiDB-lite"/>
    </source>
</evidence>
<gene>
    <name evidence="4" type="ORF">ERS007661_01441</name>
    <name evidence="6" type="ORF">ERS007679_02488</name>
    <name evidence="2" type="ORF">ERS007681_02572</name>
    <name evidence="5" type="ORF">ERS007720_00193</name>
    <name evidence="7" type="ORF">ERS007741_04166</name>
    <name evidence="3" type="ORF">ERS027646_01932</name>
    <name evidence="8" type="ORF">J8J21_07010</name>
</gene>
<evidence type="ECO:0000313" key="15">
    <source>
        <dbReference type="Proteomes" id="UP000671119"/>
    </source>
</evidence>
<evidence type="ECO:0008006" key="16">
    <source>
        <dbReference type="Google" id="ProtNLM"/>
    </source>
</evidence>
<reference evidence="8 15" key="2">
    <citation type="submission" date="2021-03" db="EMBL/GenBank/DDBJ databases">
        <title>Whole Genome Sequencing of Mycobacterium tuberculosis clinical isolates from Arunachal Pradesh, India.</title>
        <authorList>
            <person name="Singh S."/>
            <person name="Mudliar S.R."/>
            <person name="Kulsum U."/>
            <person name="Rufai S.B."/>
            <person name="Singh P.K."/>
            <person name="Umpo M."/>
            <person name="Nyori M."/>
        </authorList>
    </citation>
    <scope>NUCLEOTIDE SEQUENCE [LARGE SCALE GENOMIC DNA]</scope>
    <source>
        <strain evidence="8 15">OMICS/BPL/0142/20/SP</strain>
    </source>
</reference>
<dbReference type="Proteomes" id="UP000048600">
    <property type="component" value="Unassembled WGS sequence"/>
</dbReference>
<evidence type="ECO:0000313" key="2">
    <source>
        <dbReference type="EMBL" id="CFE40593.1"/>
    </source>
</evidence>
<dbReference type="EMBL" id="CNGE01000318">
    <property type="protein sequence ID" value="CKS47764.1"/>
    <property type="molecule type" value="Genomic_DNA"/>
</dbReference>
<dbReference type="AlphaFoldDB" id="A0A045IAG7"/>
<dbReference type="EMBL" id="JAGIZI010000007">
    <property type="protein sequence ID" value="MBP0682875.1"/>
    <property type="molecule type" value="Genomic_DNA"/>
</dbReference>
<evidence type="ECO:0000313" key="9">
    <source>
        <dbReference type="Proteomes" id="UP000039217"/>
    </source>
</evidence>
<protein>
    <recommendedName>
        <fullName evidence="16">Restriction endonuclease</fullName>
    </recommendedName>
</protein>
<dbReference type="EMBL" id="CHKL01000787">
    <property type="protein sequence ID" value="COX30656.1"/>
    <property type="molecule type" value="Genomic_DNA"/>
</dbReference>
<evidence type="ECO:0000313" key="6">
    <source>
        <dbReference type="EMBL" id="COV80249.1"/>
    </source>
</evidence>
<proteinExistence type="predicted"/>
<evidence type="ECO:0000313" key="4">
    <source>
        <dbReference type="EMBL" id="CNU97124.1"/>
    </source>
</evidence>
<evidence type="ECO:0000313" key="10">
    <source>
        <dbReference type="Proteomes" id="UP000044938"/>
    </source>
</evidence>
<dbReference type="EMBL" id="CSAJ01000012">
    <property type="protein sequence ID" value="COV42627.1"/>
    <property type="molecule type" value="Genomic_DNA"/>
</dbReference>
<dbReference type="EMBL" id="CQQC01000399">
    <property type="protein sequence ID" value="CNU97124.1"/>
    <property type="molecule type" value="Genomic_DNA"/>
</dbReference>
<accession>A0A045IAG7</accession>
<evidence type="ECO:0000313" key="14">
    <source>
        <dbReference type="Proteomes" id="UP000048948"/>
    </source>
</evidence>
<dbReference type="Proteomes" id="UP000039217">
    <property type="component" value="Unassembled WGS sequence"/>
</dbReference>
<dbReference type="Proteomes" id="UP000045842">
    <property type="component" value="Unassembled WGS sequence"/>
</dbReference>
<evidence type="ECO:0000313" key="7">
    <source>
        <dbReference type="EMBL" id="COX30656.1"/>
    </source>
</evidence>
<dbReference type="Proteomes" id="UP000048948">
    <property type="component" value="Unassembled WGS sequence"/>
</dbReference>
<evidence type="ECO:0000313" key="3">
    <source>
        <dbReference type="EMBL" id="CKS47764.1"/>
    </source>
</evidence>
<feature type="region of interest" description="Disordered" evidence="1">
    <location>
        <begin position="212"/>
        <end position="240"/>
    </location>
</feature>
<name>A0A045IAG7_MYCTX</name>
<evidence type="ECO:0000313" key="11">
    <source>
        <dbReference type="Proteomes" id="UP000045842"/>
    </source>
</evidence>
<dbReference type="OMA" id="ECKFWRG"/>
<evidence type="ECO:0000313" key="12">
    <source>
        <dbReference type="Proteomes" id="UP000048289"/>
    </source>
</evidence>
<reference evidence="9 10" key="1">
    <citation type="submission" date="2015-03" db="EMBL/GenBank/DDBJ databases">
        <authorList>
            <consortium name="Pathogen Informatics"/>
        </authorList>
    </citation>
    <scope>NUCLEOTIDE SEQUENCE [LARGE SCALE GENOMIC DNA]</scope>
    <source>
        <strain evidence="3 14">Bir 172</strain>
        <strain evidence="4 9">D00501624</strain>
        <strain evidence="6 11">G09801536</strain>
        <strain evidence="2 12">G09901357</strain>
        <strain evidence="5 10">M09401471</strain>
        <strain evidence="7 13">P00601463</strain>
    </source>
</reference>
<evidence type="ECO:0000313" key="5">
    <source>
        <dbReference type="EMBL" id="COV42627.1"/>
    </source>
</evidence>
<dbReference type="Proteomes" id="UP000048289">
    <property type="component" value="Unassembled WGS sequence"/>
</dbReference>
<dbReference type="EMBL" id="CSAD01000347">
    <property type="protein sequence ID" value="COV80249.1"/>
    <property type="molecule type" value="Genomic_DNA"/>
</dbReference>
<organism evidence="2 12">
    <name type="scientific">Mycobacterium tuberculosis</name>
    <dbReference type="NCBI Taxonomy" id="1773"/>
    <lineage>
        <taxon>Bacteria</taxon>
        <taxon>Bacillati</taxon>
        <taxon>Actinomycetota</taxon>
        <taxon>Actinomycetes</taxon>
        <taxon>Mycobacteriales</taxon>
        <taxon>Mycobacteriaceae</taxon>
        <taxon>Mycobacterium</taxon>
        <taxon>Mycobacterium tuberculosis complex</taxon>
    </lineage>
</organism>
<dbReference type="RefSeq" id="WP_003902423.1">
    <property type="nucleotide sequence ID" value="NZ_AP017901.1"/>
</dbReference>
<dbReference type="EMBL" id="CFOE01000350">
    <property type="protein sequence ID" value="CFE40593.1"/>
    <property type="molecule type" value="Genomic_DNA"/>
</dbReference>